<feature type="signal peptide" evidence="2">
    <location>
        <begin position="1"/>
        <end position="30"/>
    </location>
</feature>
<feature type="transmembrane region" description="Helical" evidence="1">
    <location>
        <begin position="333"/>
        <end position="350"/>
    </location>
</feature>
<comment type="caution">
    <text evidence="3">The sequence shown here is derived from an EMBL/GenBank/DDBJ whole genome shotgun (WGS) entry which is preliminary data.</text>
</comment>
<reference evidence="3 4" key="1">
    <citation type="journal article" date="2015" name="Nature">
        <title>rRNA introns, odd ribosomes, and small enigmatic genomes across a large radiation of phyla.</title>
        <authorList>
            <person name="Brown C.T."/>
            <person name="Hug L.A."/>
            <person name="Thomas B.C."/>
            <person name="Sharon I."/>
            <person name="Castelle C.J."/>
            <person name="Singh A."/>
            <person name="Wilkins M.J."/>
            <person name="Williams K.H."/>
            <person name="Banfield J.F."/>
        </authorList>
    </citation>
    <scope>NUCLEOTIDE SEQUENCE [LARGE SCALE GENOMIC DNA]</scope>
</reference>
<evidence type="ECO:0008006" key="5">
    <source>
        <dbReference type="Google" id="ProtNLM"/>
    </source>
</evidence>
<feature type="transmembrane region" description="Helical" evidence="1">
    <location>
        <begin position="274"/>
        <end position="297"/>
    </location>
</feature>
<accession>A0A0G1DJ84</accession>
<gene>
    <name evidence="3" type="ORF">UV73_C0004G0072</name>
</gene>
<feature type="transmembrane region" description="Helical" evidence="1">
    <location>
        <begin position="304"/>
        <end position="327"/>
    </location>
</feature>
<evidence type="ECO:0000256" key="1">
    <source>
        <dbReference type="SAM" id="Phobius"/>
    </source>
</evidence>
<name>A0A0G1DJ84_9BACT</name>
<keyword evidence="1" id="KW-0812">Transmembrane</keyword>
<protein>
    <recommendedName>
        <fullName evidence="5">TrbL/VirB6 plasmid conjugal transfer protein</fullName>
    </recommendedName>
</protein>
<organism evidence="3 4">
    <name type="scientific">Candidatus Gottesmanbacteria bacterium GW2011_GWA2_43_14</name>
    <dbReference type="NCBI Taxonomy" id="1618443"/>
    <lineage>
        <taxon>Bacteria</taxon>
        <taxon>Candidatus Gottesmaniibacteriota</taxon>
    </lineage>
</organism>
<keyword evidence="1" id="KW-1133">Transmembrane helix</keyword>
<evidence type="ECO:0000256" key="2">
    <source>
        <dbReference type="SAM" id="SignalP"/>
    </source>
</evidence>
<feature type="transmembrane region" description="Helical" evidence="1">
    <location>
        <begin position="160"/>
        <end position="178"/>
    </location>
</feature>
<dbReference type="STRING" id="1618443.UV73_C0004G0072"/>
<keyword evidence="1" id="KW-0472">Membrane</keyword>
<evidence type="ECO:0000313" key="3">
    <source>
        <dbReference type="EMBL" id="KKS97930.1"/>
    </source>
</evidence>
<feature type="transmembrane region" description="Helical" evidence="1">
    <location>
        <begin position="100"/>
        <end position="124"/>
    </location>
</feature>
<feature type="chain" id="PRO_5002536567" description="TrbL/VirB6 plasmid conjugal transfer protein" evidence="2">
    <location>
        <begin position="31"/>
        <end position="484"/>
    </location>
</feature>
<dbReference type="EMBL" id="LCFP01000004">
    <property type="protein sequence ID" value="KKS97930.1"/>
    <property type="molecule type" value="Genomic_DNA"/>
</dbReference>
<feature type="transmembrane region" description="Helical" evidence="1">
    <location>
        <begin position="409"/>
        <end position="427"/>
    </location>
</feature>
<evidence type="ECO:0000313" key="4">
    <source>
        <dbReference type="Proteomes" id="UP000034894"/>
    </source>
</evidence>
<feature type="transmembrane region" description="Helical" evidence="1">
    <location>
        <begin position="199"/>
        <end position="229"/>
    </location>
</feature>
<sequence>MKYLSGRYWLMVISILLVAFSLLLPSSSQAQNPNDVYDLSDPENYHLQKDASDECAEASGKPCVDGLHVNEFQFEATLNALASNLGCTRRDPEKCNKNTALNGVSILTASLFALPPASGIYYAQDLMQNAGLLAKPVYAQGIGFAGLAPILPLWKVTRNIAYTVIIIVMVAIGFMVIFRMKIDPKTVISVQAALPRIVLSLLLITLSYAIVGFLVDFMYVTMAILISILSEGMGHASRAAEIQTYFLTADFGDLFKHVMGGGFSSLDDFLLKNLAAYSVGGAGVTIALRVLGGLLGFGGVALGISLIGLLGILLVFLGLLFTFIRIFMLLLNSYIQLIISIVLGPIQLLLEAVPGRTAFSDWIMNVIANLVVFPTTVAVLMFAEFLTTINTDTGDLFSPPLIGVPGKGSFPAFLGLGVLFLAPSLIAQIKKLFKPKPILPISAGTAFAPLTGAAQTSMGAASQFYYMKQMPIISNLLGGKKENR</sequence>
<keyword evidence="2" id="KW-0732">Signal</keyword>
<proteinExistence type="predicted"/>
<dbReference type="AlphaFoldDB" id="A0A0G1DJ84"/>
<dbReference type="Proteomes" id="UP000034894">
    <property type="component" value="Unassembled WGS sequence"/>
</dbReference>
<feature type="transmembrane region" description="Helical" evidence="1">
    <location>
        <begin position="362"/>
        <end position="389"/>
    </location>
</feature>